<proteinExistence type="predicted"/>
<name>A0A9P5N0S7_9AGAM</name>
<reference evidence="3" key="1">
    <citation type="submission" date="2019-10" db="EMBL/GenBank/DDBJ databases">
        <authorList>
            <consortium name="DOE Joint Genome Institute"/>
            <person name="Kuo A."/>
            <person name="Miyauchi S."/>
            <person name="Kiss E."/>
            <person name="Drula E."/>
            <person name="Kohler A."/>
            <person name="Sanchez-Garcia M."/>
            <person name="Andreopoulos B."/>
            <person name="Barry K.W."/>
            <person name="Bonito G."/>
            <person name="Buee M."/>
            <person name="Carver A."/>
            <person name="Chen C."/>
            <person name="Cichocki N."/>
            <person name="Clum A."/>
            <person name="Culley D."/>
            <person name="Crous P.W."/>
            <person name="Fauchery L."/>
            <person name="Girlanda M."/>
            <person name="Hayes R."/>
            <person name="Keri Z."/>
            <person name="LaButti K."/>
            <person name="Lipzen A."/>
            <person name="Lombard V."/>
            <person name="Magnuson J."/>
            <person name="Maillard F."/>
            <person name="Morin E."/>
            <person name="Murat C."/>
            <person name="Nolan M."/>
            <person name="Ohm R."/>
            <person name="Pangilinan J."/>
            <person name="Pereira M."/>
            <person name="Perotto S."/>
            <person name="Peter M."/>
            <person name="Riley R."/>
            <person name="Sitrit Y."/>
            <person name="Stielow B."/>
            <person name="Szollosi G."/>
            <person name="Zifcakova L."/>
            <person name="Stursova M."/>
            <person name="Spatafora J.W."/>
            <person name="Tedersoo L."/>
            <person name="Vaario L.-M."/>
            <person name="Yamada A."/>
            <person name="Yan M."/>
            <person name="Wang P."/>
            <person name="Xu J."/>
            <person name="Bruns T."/>
            <person name="Baldrian P."/>
            <person name="Vilgalys R."/>
            <person name="Henrissat B."/>
            <person name="Grigoriev I.V."/>
            <person name="Hibbett D."/>
            <person name="Nagy L.G."/>
            <person name="Martin F.M."/>
        </authorList>
    </citation>
    <scope>NUCLEOTIDE SEQUENCE</scope>
    <source>
        <strain evidence="3">Prilba</strain>
    </source>
</reference>
<accession>A0A9P5N0S7</accession>
<dbReference type="GO" id="GO:0005737">
    <property type="term" value="C:cytoplasm"/>
    <property type="evidence" value="ECO:0007669"/>
    <property type="project" value="TreeGrafter"/>
</dbReference>
<dbReference type="SUPFAM" id="SSF47226">
    <property type="entry name" value="Histidine-containing phosphotransfer domain, HPT domain"/>
    <property type="match status" value="1"/>
</dbReference>
<dbReference type="PANTHER" id="PTHR28242">
    <property type="entry name" value="PHOSPHORELAY INTERMEDIATE PROTEIN YPD1"/>
    <property type="match status" value="1"/>
</dbReference>
<dbReference type="CDD" id="cd00088">
    <property type="entry name" value="HPT"/>
    <property type="match status" value="1"/>
</dbReference>
<dbReference type="GO" id="GO:0000160">
    <property type="term" value="P:phosphorelay signal transduction system"/>
    <property type="evidence" value="ECO:0007669"/>
    <property type="project" value="InterPro"/>
</dbReference>
<comment type="caution">
    <text evidence="3">The sequence shown here is derived from an EMBL/GenBank/DDBJ whole genome shotgun (WGS) entry which is preliminary data.</text>
</comment>
<protein>
    <submittedName>
        <fullName evidence="3">Histidine-phosphotransfer domain HPT domain-containing protein</fullName>
    </submittedName>
</protein>
<reference evidence="3" key="2">
    <citation type="journal article" date="2020" name="Nat. Commun.">
        <title>Large-scale genome sequencing of mycorrhizal fungi provides insights into the early evolution of symbiotic traits.</title>
        <authorList>
            <person name="Miyauchi S."/>
            <person name="Kiss E."/>
            <person name="Kuo A."/>
            <person name="Drula E."/>
            <person name="Kohler A."/>
            <person name="Sanchez-Garcia M."/>
            <person name="Morin E."/>
            <person name="Andreopoulos B."/>
            <person name="Barry K.W."/>
            <person name="Bonito G."/>
            <person name="Buee M."/>
            <person name="Carver A."/>
            <person name="Chen C."/>
            <person name="Cichocki N."/>
            <person name="Clum A."/>
            <person name="Culley D."/>
            <person name="Crous P.W."/>
            <person name="Fauchery L."/>
            <person name="Girlanda M."/>
            <person name="Hayes R.D."/>
            <person name="Keri Z."/>
            <person name="LaButti K."/>
            <person name="Lipzen A."/>
            <person name="Lombard V."/>
            <person name="Magnuson J."/>
            <person name="Maillard F."/>
            <person name="Murat C."/>
            <person name="Nolan M."/>
            <person name="Ohm R.A."/>
            <person name="Pangilinan J."/>
            <person name="Pereira M.F."/>
            <person name="Perotto S."/>
            <person name="Peter M."/>
            <person name="Pfister S."/>
            <person name="Riley R."/>
            <person name="Sitrit Y."/>
            <person name="Stielow J.B."/>
            <person name="Szollosi G."/>
            <person name="Zifcakova L."/>
            <person name="Stursova M."/>
            <person name="Spatafora J.W."/>
            <person name="Tedersoo L."/>
            <person name="Vaario L.M."/>
            <person name="Yamada A."/>
            <person name="Yan M."/>
            <person name="Wang P."/>
            <person name="Xu J."/>
            <person name="Bruns T."/>
            <person name="Baldrian P."/>
            <person name="Vilgalys R."/>
            <person name="Dunand C."/>
            <person name="Henrissat B."/>
            <person name="Grigoriev I.V."/>
            <person name="Hibbett D."/>
            <person name="Nagy L.G."/>
            <person name="Martin F.M."/>
        </authorList>
    </citation>
    <scope>NUCLEOTIDE SEQUENCE</scope>
    <source>
        <strain evidence="3">Prilba</strain>
    </source>
</reference>
<evidence type="ECO:0000259" key="2">
    <source>
        <dbReference type="PROSITE" id="PS50894"/>
    </source>
</evidence>
<dbReference type="OrthoDB" id="1673781at2759"/>
<keyword evidence="4" id="KW-1185">Reference proteome</keyword>
<dbReference type="PROSITE" id="PS50894">
    <property type="entry name" value="HPT"/>
    <property type="match status" value="1"/>
</dbReference>
<sequence>MPSFSSLSPPIPARLAEDLPVAQALAPLTTAPSSHKTSPVLVPAKTISAPRAESVPPPPPAATERVGSGPISNYIDLGVFNQVLELDEEGDEDLFSKDMVDAYFIQAEKTFEDMDTALAQKKLPELSSLGHFLKGSSAALGVFKVQSSCEDIQHYGHLREGVAIISEAEAIVKIAKSLTCAREEYAGAKVRLELFYKNYRYPAEEEIL</sequence>
<keyword evidence="1" id="KW-0597">Phosphoprotein</keyword>
<organism evidence="3 4">
    <name type="scientific">Russula ochroleuca</name>
    <dbReference type="NCBI Taxonomy" id="152965"/>
    <lineage>
        <taxon>Eukaryota</taxon>
        <taxon>Fungi</taxon>
        <taxon>Dikarya</taxon>
        <taxon>Basidiomycota</taxon>
        <taxon>Agaricomycotina</taxon>
        <taxon>Agaricomycetes</taxon>
        <taxon>Russulales</taxon>
        <taxon>Russulaceae</taxon>
        <taxon>Russula</taxon>
    </lineage>
</organism>
<evidence type="ECO:0000313" key="4">
    <source>
        <dbReference type="Proteomes" id="UP000759537"/>
    </source>
</evidence>
<dbReference type="GO" id="GO:0043424">
    <property type="term" value="F:protein histidine kinase binding"/>
    <property type="evidence" value="ECO:0007669"/>
    <property type="project" value="InterPro"/>
</dbReference>
<feature type="domain" description="HPt" evidence="2">
    <location>
        <begin position="92"/>
        <end position="189"/>
    </location>
</feature>
<dbReference type="AlphaFoldDB" id="A0A9P5N0S7"/>
<dbReference type="Pfam" id="PF01627">
    <property type="entry name" value="Hpt"/>
    <property type="match status" value="1"/>
</dbReference>
<evidence type="ECO:0000256" key="1">
    <source>
        <dbReference type="PROSITE-ProRule" id="PRU00110"/>
    </source>
</evidence>
<dbReference type="PANTHER" id="PTHR28242:SF52">
    <property type="entry name" value="PHOSPHORELAY INTERMEDIATE PROTEIN YPD1"/>
    <property type="match status" value="1"/>
</dbReference>
<dbReference type="EMBL" id="WHVB01000004">
    <property type="protein sequence ID" value="KAF8483328.1"/>
    <property type="molecule type" value="Genomic_DNA"/>
</dbReference>
<dbReference type="Gene3D" id="1.20.120.160">
    <property type="entry name" value="HPT domain"/>
    <property type="match status" value="1"/>
</dbReference>
<dbReference type="InterPro" id="IPR036641">
    <property type="entry name" value="HPT_dom_sf"/>
</dbReference>
<evidence type="ECO:0000313" key="3">
    <source>
        <dbReference type="EMBL" id="KAF8483328.1"/>
    </source>
</evidence>
<dbReference type="InterPro" id="IPR045871">
    <property type="entry name" value="AHP1-5/YPD1"/>
</dbReference>
<dbReference type="Proteomes" id="UP000759537">
    <property type="component" value="Unassembled WGS sequence"/>
</dbReference>
<dbReference type="InterPro" id="IPR008207">
    <property type="entry name" value="Sig_transdc_His_kin_Hpt_dom"/>
</dbReference>
<feature type="modified residue" description="Phosphohistidine" evidence="1">
    <location>
        <position position="131"/>
    </location>
</feature>
<gene>
    <name evidence="3" type="ORF">DFH94DRAFT_689823</name>
</gene>
<dbReference type="GO" id="GO:0009927">
    <property type="term" value="F:histidine phosphotransfer kinase activity"/>
    <property type="evidence" value="ECO:0007669"/>
    <property type="project" value="InterPro"/>
</dbReference>
<dbReference type="GO" id="GO:0005634">
    <property type="term" value="C:nucleus"/>
    <property type="evidence" value="ECO:0007669"/>
    <property type="project" value="TreeGrafter"/>
</dbReference>